<dbReference type="KEGG" id="bpip:BPP43_01780"/>
<dbReference type="EMBL" id="CP002873">
    <property type="protein sequence ID" value="AGA65688.1"/>
    <property type="molecule type" value="Genomic_DNA"/>
</dbReference>
<protein>
    <submittedName>
        <fullName evidence="1">Uncharacterized protein</fullName>
    </submittedName>
</protein>
<evidence type="ECO:0000313" key="1">
    <source>
        <dbReference type="EMBL" id="AGA65688.1"/>
    </source>
</evidence>
<dbReference type="Proteomes" id="UP000010793">
    <property type="component" value="Chromosome"/>
</dbReference>
<evidence type="ECO:0000313" key="2">
    <source>
        <dbReference type="Proteomes" id="UP000010793"/>
    </source>
</evidence>
<dbReference type="AlphaFoldDB" id="A0A3B6VIQ8"/>
<name>A0A3B6VIQ8_BRAPL</name>
<accession>A0A3B6VIQ8</accession>
<proteinExistence type="predicted"/>
<sequence>MLYMNKKITVKELAQKIGTDITDYSRESLL</sequence>
<keyword evidence="2" id="KW-1185">Reference proteome</keyword>
<gene>
    <name evidence="1" type="ORF">BPP43_01780</name>
</gene>
<reference evidence="1 2" key="1">
    <citation type="journal article" date="2013" name="Genome Announc.">
        <title>Complete Genome Sequence of the Porcine Strain Brachyspira pilosicoli P43/6/78(T.).</title>
        <authorList>
            <person name="Lin C."/>
            <person name="den Bakker H.C."/>
            <person name="Suzuki H."/>
            <person name="Lefebure T."/>
            <person name="Ponnala L."/>
            <person name="Sun Q."/>
            <person name="Stanhope M.J."/>
            <person name="Wiedmann M."/>
            <person name="Duhamel G.E."/>
        </authorList>
    </citation>
    <scope>NUCLEOTIDE SEQUENCE [LARGE SCALE GENOMIC DNA]</scope>
    <source>
        <strain evidence="1 2">P43/6/78</strain>
    </source>
</reference>
<organism evidence="1 2">
    <name type="scientific">Brachyspira pilosicoli P43/6/78</name>
    <dbReference type="NCBI Taxonomy" id="1042417"/>
    <lineage>
        <taxon>Bacteria</taxon>
        <taxon>Pseudomonadati</taxon>
        <taxon>Spirochaetota</taxon>
        <taxon>Spirochaetia</taxon>
        <taxon>Brachyspirales</taxon>
        <taxon>Brachyspiraceae</taxon>
        <taxon>Brachyspira</taxon>
    </lineage>
</organism>